<sequence length="39" mass="4400">MRQAGCVLHEVGTTNRTHAKDYRQAVNNQHRAVDEGAHQ</sequence>
<evidence type="ECO:0000256" key="1">
    <source>
        <dbReference type="ARBA" id="ARBA00044507"/>
    </source>
</evidence>
<dbReference type="GO" id="GO:0004125">
    <property type="term" value="F:L-seryl-tRNA(Sec) selenium transferase activity"/>
    <property type="evidence" value="ECO:0007669"/>
    <property type="project" value="UniProtKB-EC"/>
</dbReference>
<organism evidence="2 3">
    <name type="scientific">Kluyvera cryocrescens</name>
    <name type="common">Kluyvera citrophila</name>
    <dbReference type="NCBI Taxonomy" id="580"/>
    <lineage>
        <taxon>Bacteria</taxon>
        <taxon>Pseudomonadati</taxon>
        <taxon>Pseudomonadota</taxon>
        <taxon>Gammaproteobacteria</taxon>
        <taxon>Enterobacterales</taxon>
        <taxon>Enterobacteriaceae</taxon>
        <taxon>Kluyvera</taxon>
    </lineage>
</organism>
<dbReference type="Gene3D" id="3.40.640.10">
    <property type="entry name" value="Type I PLP-dependent aspartate aminotransferase-like (Major domain)"/>
    <property type="match status" value="1"/>
</dbReference>
<keyword evidence="2" id="KW-0808">Transferase</keyword>
<dbReference type="AlphaFoldDB" id="A0A485AQY1"/>
<evidence type="ECO:0000313" key="2">
    <source>
        <dbReference type="EMBL" id="VFS61608.1"/>
    </source>
</evidence>
<accession>A0A485AQY1</accession>
<dbReference type="EMBL" id="CAADJD010000015">
    <property type="protein sequence ID" value="VFS61608.1"/>
    <property type="molecule type" value="Genomic_DNA"/>
</dbReference>
<dbReference type="EC" id="2.9.1.1" evidence="2"/>
<dbReference type="Proteomes" id="UP000401081">
    <property type="component" value="Unassembled WGS sequence"/>
</dbReference>
<keyword evidence="3" id="KW-1185">Reference proteome</keyword>
<gene>
    <name evidence="2" type="primary">selA_3</name>
    <name evidence="2" type="ORF">NCTC12993_01980</name>
</gene>
<evidence type="ECO:0000313" key="3">
    <source>
        <dbReference type="Proteomes" id="UP000401081"/>
    </source>
</evidence>
<protein>
    <submittedName>
        <fullName evidence="2">L-seryl-tRNA(Sec) selenium transferase</fullName>
        <ecNumber evidence="2">2.9.1.1</ecNumber>
    </submittedName>
</protein>
<dbReference type="InterPro" id="IPR018319">
    <property type="entry name" value="SelA-like"/>
</dbReference>
<name>A0A485AQY1_KLUCR</name>
<dbReference type="InterPro" id="IPR015421">
    <property type="entry name" value="PyrdxlP-dep_Trfase_major"/>
</dbReference>
<dbReference type="Pfam" id="PF03841">
    <property type="entry name" value="SelA"/>
    <property type="match status" value="1"/>
</dbReference>
<proteinExistence type="inferred from homology"/>
<reference evidence="2 3" key="1">
    <citation type="submission" date="2019-03" db="EMBL/GenBank/DDBJ databases">
        <authorList>
            <consortium name="Pathogen Informatics"/>
        </authorList>
    </citation>
    <scope>NUCLEOTIDE SEQUENCE [LARGE SCALE GENOMIC DNA]</scope>
    <source>
        <strain evidence="2 3">NCTC12993</strain>
    </source>
</reference>
<comment type="similarity">
    <text evidence="1">Belongs to the SelA family.</text>
</comment>